<sequence>MSLKSFLNKIWSAIRSLFNSFPADLKIAVHAGVVITENIKNFMDSPLADVLAAVIPGTVDDKLKEILRAGIPQILADLKLADECTGQTDPQEITKCAIRVLQNLDGDIKSAFLHNLSVLITQLAADGELSWSDGVCIVEWYYQHQFKVAE</sequence>
<dbReference type="Proteomes" id="UP000613193">
    <property type="component" value="Unassembled WGS sequence"/>
</dbReference>
<evidence type="ECO:0000313" key="1">
    <source>
        <dbReference type="EMBL" id="MBK0378577.1"/>
    </source>
</evidence>
<organism evidence="1 2">
    <name type="scientific">Mucilaginibacter segetis</name>
    <dbReference type="NCBI Taxonomy" id="2793071"/>
    <lineage>
        <taxon>Bacteria</taxon>
        <taxon>Pseudomonadati</taxon>
        <taxon>Bacteroidota</taxon>
        <taxon>Sphingobacteriia</taxon>
        <taxon>Sphingobacteriales</taxon>
        <taxon>Sphingobacteriaceae</taxon>
        <taxon>Mucilaginibacter</taxon>
    </lineage>
</organism>
<gene>
    <name evidence="1" type="ORF">I5M19_04630</name>
</gene>
<dbReference type="EMBL" id="JAEHFW010000001">
    <property type="protein sequence ID" value="MBK0378577.1"/>
    <property type="molecule type" value="Genomic_DNA"/>
</dbReference>
<protein>
    <submittedName>
        <fullName evidence="1">Uncharacterized protein</fullName>
    </submittedName>
</protein>
<keyword evidence="2" id="KW-1185">Reference proteome</keyword>
<reference evidence="1" key="1">
    <citation type="submission" date="2020-12" db="EMBL/GenBank/DDBJ databases">
        <title>Bacterial novel species Mucilaginibacter sp. SD-g isolated from soil.</title>
        <authorList>
            <person name="Jung H.-Y."/>
        </authorList>
    </citation>
    <scope>NUCLEOTIDE SEQUENCE</scope>
    <source>
        <strain evidence="1">SD-g</strain>
    </source>
</reference>
<dbReference type="AlphaFoldDB" id="A0A934UM72"/>
<name>A0A934UM72_9SPHI</name>
<proteinExistence type="predicted"/>
<accession>A0A934UM72</accession>
<comment type="caution">
    <text evidence="1">The sequence shown here is derived from an EMBL/GenBank/DDBJ whole genome shotgun (WGS) entry which is preliminary data.</text>
</comment>
<dbReference type="RefSeq" id="WP_200064559.1">
    <property type="nucleotide sequence ID" value="NZ_JAEHFW010000001.1"/>
</dbReference>
<evidence type="ECO:0000313" key="2">
    <source>
        <dbReference type="Proteomes" id="UP000613193"/>
    </source>
</evidence>